<reference evidence="2 3" key="1">
    <citation type="submission" date="2024-03" db="EMBL/GenBank/DDBJ databases">
        <title>Draft genome sequence of Pseudonocardia nematodicida JCM 31783.</title>
        <authorList>
            <person name="Butdee W."/>
            <person name="Duangmal K."/>
        </authorList>
    </citation>
    <scope>NUCLEOTIDE SEQUENCE [LARGE SCALE GENOMIC DNA]</scope>
    <source>
        <strain evidence="2 3">JCM 31783</strain>
    </source>
</reference>
<dbReference type="EMBL" id="JBEDNQ010000010">
    <property type="protein sequence ID" value="MEQ3553392.1"/>
    <property type="molecule type" value="Genomic_DNA"/>
</dbReference>
<feature type="transmembrane region" description="Helical" evidence="1">
    <location>
        <begin position="50"/>
        <end position="68"/>
    </location>
</feature>
<dbReference type="Proteomes" id="UP001494902">
    <property type="component" value="Unassembled WGS sequence"/>
</dbReference>
<keyword evidence="1" id="KW-0472">Membrane</keyword>
<sequence length="103" mass="11021">MEHSLVPTVLERAGQIGGWTLIVCGAVLLTLTVVDQAKTTRAGAQPPGRFVLSLLLGAGFVLFGLAGTTEGTPWPMLAAGLLLWTPPATYTVIHLRRRRETRS</sequence>
<proteinExistence type="predicted"/>
<evidence type="ECO:0000313" key="3">
    <source>
        <dbReference type="Proteomes" id="UP001494902"/>
    </source>
</evidence>
<protein>
    <recommendedName>
        <fullName evidence="4">Integral membrane protein</fullName>
    </recommendedName>
</protein>
<organism evidence="2 3">
    <name type="scientific">Pseudonocardia nematodicida</name>
    <dbReference type="NCBI Taxonomy" id="1206997"/>
    <lineage>
        <taxon>Bacteria</taxon>
        <taxon>Bacillati</taxon>
        <taxon>Actinomycetota</taxon>
        <taxon>Actinomycetes</taxon>
        <taxon>Pseudonocardiales</taxon>
        <taxon>Pseudonocardiaceae</taxon>
        <taxon>Pseudonocardia</taxon>
    </lineage>
</organism>
<keyword evidence="1" id="KW-1133">Transmembrane helix</keyword>
<dbReference type="RefSeq" id="WP_349300461.1">
    <property type="nucleotide sequence ID" value="NZ_JBEDNQ010000010.1"/>
</dbReference>
<evidence type="ECO:0000256" key="1">
    <source>
        <dbReference type="SAM" id="Phobius"/>
    </source>
</evidence>
<feature type="transmembrane region" description="Helical" evidence="1">
    <location>
        <begin position="16"/>
        <end position="34"/>
    </location>
</feature>
<evidence type="ECO:0000313" key="2">
    <source>
        <dbReference type="EMBL" id="MEQ3553392.1"/>
    </source>
</evidence>
<feature type="transmembrane region" description="Helical" evidence="1">
    <location>
        <begin position="74"/>
        <end position="93"/>
    </location>
</feature>
<accession>A0ABV1KFZ7</accession>
<keyword evidence="3" id="KW-1185">Reference proteome</keyword>
<comment type="caution">
    <text evidence="2">The sequence shown here is derived from an EMBL/GenBank/DDBJ whole genome shotgun (WGS) entry which is preliminary data.</text>
</comment>
<name>A0ABV1KFZ7_9PSEU</name>
<evidence type="ECO:0008006" key="4">
    <source>
        <dbReference type="Google" id="ProtNLM"/>
    </source>
</evidence>
<gene>
    <name evidence="2" type="ORF">WIS52_23220</name>
</gene>
<keyword evidence="1" id="KW-0812">Transmembrane</keyword>